<sequence length="47" mass="5353">MTQVQKPAYDLEQRTITFAENIIILCKSCPKAKELSPIFSKIVINTK</sequence>
<evidence type="ECO:0000313" key="2">
    <source>
        <dbReference type="Proteomes" id="UP000034637"/>
    </source>
</evidence>
<gene>
    <name evidence="1" type="ORF">UY33_C0035G0014</name>
</gene>
<comment type="caution">
    <text evidence="1">The sequence shown here is derived from an EMBL/GenBank/DDBJ whole genome shotgun (WGS) entry which is preliminary data.</text>
</comment>
<proteinExistence type="predicted"/>
<protein>
    <submittedName>
        <fullName evidence="1">Uncharacterized protein</fullName>
    </submittedName>
</protein>
<dbReference type="AlphaFoldDB" id="A0A0G1UYQ4"/>
<dbReference type="Proteomes" id="UP000034637">
    <property type="component" value="Unassembled WGS sequence"/>
</dbReference>
<accession>A0A0G1UYQ4</accession>
<name>A0A0G1UYQ4_9BACT</name>
<evidence type="ECO:0000313" key="1">
    <source>
        <dbReference type="EMBL" id="KKU99191.1"/>
    </source>
</evidence>
<dbReference type="EMBL" id="LCPP01000035">
    <property type="protein sequence ID" value="KKU99191.1"/>
    <property type="molecule type" value="Genomic_DNA"/>
</dbReference>
<organism evidence="1 2">
    <name type="scientific">Candidatus Amesbacteria bacterium GW2011_GWA1_48_9</name>
    <dbReference type="NCBI Taxonomy" id="1618355"/>
    <lineage>
        <taxon>Bacteria</taxon>
        <taxon>Candidatus Amesiibacteriota</taxon>
    </lineage>
</organism>
<reference evidence="1 2" key="1">
    <citation type="journal article" date="2015" name="Nature">
        <title>rRNA introns, odd ribosomes, and small enigmatic genomes across a large radiation of phyla.</title>
        <authorList>
            <person name="Brown C.T."/>
            <person name="Hug L.A."/>
            <person name="Thomas B.C."/>
            <person name="Sharon I."/>
            <person name="Castelle C.J."/>
            <person name="Singh A."/>
            <person name="Wilkins M.J."/>
            <person name="Williams K.H."/>
            <person name="Banfield J.F."/>
        </authorList>
    </citation>
    <scope>NUCLEOTIDE SEQUENCE [LARGE SCALE GENOMIC DNA]</scope>
</reference>